<dbReference type="PROSITE" id="PS50261">
    <property type="entry name" value="G_PROTEIN_RECEP_F2_4"/>
    <property type="match status" value="1"/>
</dbReference>
<dbReference type="GO" id="GO:0016020">
    <property type="term" value="C:membrane"/>
    <property type="evidence" value="ECO:0007669"/>
    <property type="project" value="UniProtKB-SubCell"/>
</dbReference>
<feature type="region of interest" description="Disordered" evidence="5">
    <location>
        <begin position="470"/>
        <end position="556"/>
    </location>
</feature>
<organism evidence="8 9">
    <name type="scientific">Scylla paramamosain</name>
    <name type="common">Mud crab</name>
    <dbReference type="NCBI Taxonomy" id="85552"/>
    <lineage>
        <taxon>Eukaryota</taxon>
        <taxon>Metazoa</taxon>
        <taxon>Ecdysozoa</taxon>
        <taxon>Arthropoda</taxon>
        <taxon>Crustacea</taxon>
        <taxon>Multicrustacea</taxon>
        <taxon>Malacostraca</taxon>
        <taxon>Eumalacostraca</taxon>
        <taxon>Eucarida</taxon>
        <taxon>Decapoda</taxon>
        <taxon>Pleocyemata</taxon>
        <taxon>Brachyura</taxon>
        <taxon>Eubrachyura</taxon>
        <taxon>Portunoidea</taxon>
        <taxon>Portunidae</taxon>
        <taxon>Portuninae</taxon>
        <taxon>Scylla</taxon>
    </lineage>
</organism>
<dbReference type="InterPro" id="IPR052808">
    <property type="entry name" value="GPCR_Mth-like"/>
</dbReference>
<dbReference type="EMBL" id="JARAKH010000001">
    <property type="protein sequence ID" value="KAK8407718.1"/>
    <property type="molecule type" value="Genomic_DNA"/>
</dbReference>
<evidence type="ECO:0000313" key="8">
    <source>
        <dbReference type="EMBL" id="KAK8407718.1"/>
    </source>
</evidence>
<evidence type="ECO:0000256" key="5">
    <source>
        <dbReference type="SAM" id="MobiDB-lite"/>
    </source>
</evidence>
<feature type="compositionally biased region" description="Low complexity" evidence="5">
    <location>
        <begin position="472"/>
        <end position="484"/>
    </location>
</feature>
<dbReference type="AlphaFoldDB" id="A0AAW0V7J3"/>
<dbReference type="Gene3D" id="1.20.1070.10">
    <property type="entry name" value="Rhodopsin 7-helix transmembrane proteins"/>
    <property type="match status" value="1"/>
</dbReference>
<comment type="subcellular location">
    <subcellularLocation>
        <location evidence="1">Membrane</location>
        <topology evidence="1">Multi-pass membrane protein</topology>
    </subcellularLocation>
</comment>
<keyword evidence="4 6" id="KW-0472">Membrane</keyword>
<dbReference type="InterPro" id="IPR017981">
    <property type="entry name" value="GPCR_2-like_7TM"/>
</dbReference>
<sequence>MRTYQGVNTAANSLPQVLACLTTTLWVAADARTRRPPYLIGDAEEALGEEKCRCDGSEAWDGKDCTLAQTYVAVTNPNTNEVTGVPTSAFRVAIGEVRCSQDQVKVPLDPNKGFYNQFSLLPNGSLYWQRHAYEKYCFDHTFDEDGSPNLWKAEGSSDDALCGTINRKVYPVLLLVSSVCLGVTLVVYISLADIRDKLHSRCRISLVAALFVAYTLLATTKLARDTLPETLCSCFASVTHLGMLAAFFWLNVMCFDMWRTLRKTRIAVDGGRAAQRRFLFYSLYAWGCPLFITIVAVVMEHLPPSYDVIRPNFKTCWFQDKAAYWVYMYGWMMVLVVANVIFFILVAIILIKAQNDPLLKRSREYNRERMWLYAKLFLVMGVTWLGEVVSWQAGACRASIATDILNALQGFTLFLVFVCKRTTLKKLQGKCGCTGSGISRPSTTLTSTLSYFSKSSSVCRTRDNNVCVPVGSSTRRSSASPNSRDCNVPSTVPLQTVRETPDEPSELSHGEAQETTTIIHERNCEVDKETGTVQETTPLKTIYSTPSQSTETHLEN</sequence>
<comment type="caution">
    <text evidence="8">The sequence shown here is derived from an EMBL/GenBank/DDBJ whole genome shotgun (WGS) entry which is preliminary data.</text>
</comment>
<proteinExistence type="predicted"/>
<feature type="transmembrane region" description="Helical" evidence="6">
    <location>
        <begin position="328"/>
        <end position="351"/>
    </location>
</feature>
<feature type="transmembrane region" description="Helical" evidence="6">
    <location>
        <begin position="235"/>
        <end position="258"/>
    </location>
</feature>
<reference evidence="8 9" key="1">
    <citation type="submission" date="2023-03" db="EMBL/GenBank/DDBJ databases">
        <title>High-quality genome of Scylla paramamosain provides insights in environmental adaptation.</title>
        <authorList>
            <person name="Zhang L."/>
        </authorList>
    </citation>
    <scope>NUCLEOTIDE SEQUENCE [LARGE SCALE GENOMIC DNA]</scope>
    <source>
        <strain evidence="8">LZ_2023a</strain>
        <tissue evidence="8">Muscle</tissue>
    </source>
</reference>
<dbReference type="CDD" id="cd15039">
    <property type="entry name" value="7tmB3_Methuselah-like"/>
    <property type="match status" value="1"/>
</dbReference>
<feature type="transmembrane region" description="Helical" evidence="6">
    <location>
        <begin position="372"/>
        <end position="394"/>
    </location>
</feature>
<gene>
    <name evidence="8" type="ORF">O3P69_002334</name>
</gene>
<dbReference type="GO" id="GO:0004930">
    <property type="term" value="F:G protein-coupled receptor activity"/>
    <property type="evidence" value="ECO:0007669"/>
    <property type="project" value="InterPro"/>
</dbReference>
<dbReference type="InterPro" id="IPR000832">
    <property type="entry name" value="GPCR_2_secretin-like"/>
</dbReference>
<feature type="transmembrane region" description="Helical" evidence="6">
    <location>
        <begin position="204"/>
        <end position="223"/>
    </location>
</feature>
<dbReference type="Pfam" id="PF00002">
    <property type="entry name" value="7tm_2"/>
    <property type="match status" value="1"/>
</dbReference>
<evidence type="ECO:0000256" key="6">
    <source>
        <dbReference type="SAM" id="Phobius"/>
    </source>
</evidence>
<dbReference type="Proteomes" id="UP001487740">
    <property type="component" value="Unassembled WGS sequence"/>
</dbReference>
<evidence type="ECO:0000256" key="3">
    <source>
        <dbReference type="ARBA" id="ARBA00022989"/>
    </source>
</evidence>
<keyword evidence="9" id="KW-1185">Reference proteome</keyword>
<name>A0AAW0V7J3_SCYPA</name>
<dbReference type="PANTHER" id="PTHR46953">
    <property type="entry name" value="G-PROTEIN COUPLED RECEPTOR MTH-LIKE 1-RELATED"/>
    <property type="match status" value="1"/>
</dbReference>
<keyword evidence="2 6" id="KW-0812">Transmembrane</keyword>
<evidence type="ECO:0000256" key="4">
    <source>
        <dbReference type="ARBA" id="ARBA00023136"/>
    </source>
</evidence>
<feature type="transmembrane region" description="Helical" evidence="6">
    <location>
        <begin position="169"/>
        <end position="192"/>
    </location>
</feature>
<evidence type="ECO:0000256" key="1">
    <source>
        <dbReference type="ARBA" id="ARBA00004141"/>
    </source>
</evidence>
<feature type="compositionally biased region" description="Basic and acidic residues" evidence="5">
    <location>
        <begin position="519"/>
        <end position="530"/>
    </location>
</feature>
<evidence type="ECO:0000313" key="9">
    <source>
        <dbReference type="Proteomes" id="UP001487740"/>
    </source>
</evidence>
<dbReference type="GO" id="GO:0007166">
    <property type="term" value="P:cell surface receptor signaling pathway"/>
    <property type="evidence" value="ECO:0007669"/>
    <property type="project" value="InterPro"/>
</dbReference>
<feature type="compositionally biased region" description="Polar residues" evidence="5">
    <location>
        <begin position="531"/>
        <end position="556"/>
    </location>
</feature>
<evidence type="ECO:0000256" key="2">
    <source>
        <dbReference type="ARBA" id="ARBA00022692"/>
    </source>
</evidence>
<keyword evidence="3 6" id="KW-1133">Transmembrane helix</keyword>
<feature type="transmembrane region" description="Helical" evidence="6">
    <location>
        <begin position="400"/>
        <end position="419"/>
    </location>
</feature>
<evidence type="ECO:0000259" key="7">
    <source>
        <dbReference type="PROSITE" id="PS50261"/>
    </source>
</evidence>
<feature type="compositionally biased region" description="Polar residues" evidence="5">
    <location>
        <begin position="488"/>
        <end position="498"/>
    </location>
</feature>
<dbReference type="PANTHER" id="PTHR46953:SF1">
    <property type="entry name" value="G-PROTEIN COUPLED RECEPTOR MTH-LIKE 1-RELATED"/>
    <property type="match status" value="1"/>
</dbReference>
<accession>A0AAW0V7J3</accession>
<feature type="transmembrane region" description="Helical" evidence="6">
    <location>
        <begin position="278"/>
        <end position="299"/>
    </location>
</feature>
<feature type="domain" description="G-protein coupled receptors family 2 profile 2" evidence="7">
    <location>
        <begin position="166"/>
        <end position="421"/>
    </location>
</feature>
<protein>
    <recommendedName>
        <fullName evidence="7">G-protein coupled receptors family 2 profile 2 domain-containing protein</fullName>
    </recommendedName>
</protein>